<name>A0A2G6KGK6_9BACT</name>
<proteinExistence type="predicted"/>
<dbReference type="CDD" id="cd03811">
    <property type="entry name" value="GT4_GT28_WabH-like"/>
    <property type="match status" value="1"/>
</dbReference>
<evidence type="ECO:0000259" key="2">
    <source>
        <dbReference type="Pfam" id="PF13439"/>
    </source>
</evidence>
<feature type="domain" description="Glycosyl transferase family 1" evidence="1">
    <location>
        <begin position="169"/>
        <end position="330"/>
    </location>
</feature>
<evidence type="ECO:0000313" key="3">
    <source>
        <dbReference type="EMBL" id="PIE34806.1"/>
    </source>
</evidence>
<feature type="domain" description="Glycosyltransferase subfamily 4-like N-terminal" evidence="2">
    <location>
        <begin position="14"/>
        <end position="160"/>
    </location>
</feature>
<protein>
    <submittedName>
        <fullName evidence="3">Uncharacterized protein</fullName>
    </submittedName>
</protein>
<dbReference type="Gene3D" id="3.40.50.2000">
    <property type="entry name" value="Glycogen Phosphorylase B"/>
    <property type="match status" value="2"/>
</dbReference>
<dbReference type="PANTHER" id="PTHR12526:SF630">
    <property type="entry name" value="GLYCOSYLTRANSFERASE"/>
    <property type="match status" value="1"/>
</dbReference>
<gene>
    <name evidence="3" type="ORF">CSA56_06630</name>
</gene>
<dbReference type="PANTHER" id="PTHR12526">
    <property type="entry name" value="GLYCOSYLTRANSFERASE"/>
    <property type="match status" value="1"/>
</dbReference>
<organism evidence="3 4">
    <name type="scientific">candidate division KSB3 bacterium</name>
    <dbReference type="NCBI Taxonomy" id="2044937"/>
    <lineage>
        <taxon>Bacteria</taxon>
        <taxon>candidate division KSB3</taxon>
    </lineage>
</organism>
<reference evidence="3 4" key="1">
    <citation type="submission" date="2017-10" db="EMBL/GenBank/DDBJ databases">
        <title>Novel microbial diversity and functional potential in the marine mammal oral microbiome.</title>
        <authorList>
            <person name="Dudek N.K."/>
            <person name="Sun C.L."/>
            <person name="Burstein D."/>
            <person name="Kantor R.S."/>
            <person name="Aliaga Goltsman D.S."/>
            <person name="Bik E.M."/>
            <person name="Thomas B.C."/>
            <person name="Banfield J.F."/>
            <person name="Relman D.A."/>
        </authorList>
    </citation>
    <scope>NUCLEOTIDE SEQUENCE [LARGE SCALE GENOMIC DNA]</scope>
    <source>
        <strain evidence="3">DOLJORAL78_47_16</strain>
    </source>
</reference>
<dbReference type="Pfam" id="PF00534">
    <property type="entry name" value="Glycos_transf_1"/>
    <property type="match status" value="1"/>
</dbReference>
<dbReference type="SUPFAM" id="SSF53756">
    <property type="entry name" value="UDP-Glycosyltransferase/glycogen phosphorylase"/>
    <property type="match status" value="1"/>
</dbReference>
<dbReference type="InterPro" id="IPR001296">
    <property type="entry name" value="Glyco_trans_1"/>
</dbReference>
<dbReference type="EMBL" id="PDSK01000075">
    <property type="protein sequence ID" value="PIE34806.1"/>
    <property type="molecule type" value="Genomic_DNA"/>
</dbReference>
<dbReference type="InterPro" id="IPR028098">
    <property type="entry name" value="Glyco_trans_4-like_N"/>
</dbReference>
<dbReference type="GO" id="GO:0016757">
    <property type="term" value="F:glycosyltransferase activity"/>
    <property type="evidence" value="ECO:0007669"/>
    <property type="project" value="InterPro"/>
</dbReference>
<comment type="caution">
    <text evidence="3">The sequence shown here is derived from an EMBL/GenBank/DDBJ whole genome shotgun (WGS) entry which is preliminary data.</text>
</comment>
<evidence type="ECO:0000259" key="1">
    <source>
        <dbReference type="Pfam" id="PF00534"/>
    </source>
</evidence>
<dbReference type="AlphaFoldDB" id="A0A2G6KGK6"/>
<dbReference type="Pfam" id="PF13439">
    <property type="entry name" value="Glyco_transf_4"/>
    <property type="match status" value="1"/>
</dbReference>
<evidence type="ECO:0000313" key="4">
    <source>
        <dbReference type="Proteomes" id="UP000230821"/>
    </source>
</evidence>
<sequence>MNILFVNATNGWAGIKTWMVELATFLFQRGHNVAIVCREQDLLIHECAQRKIPCYPFHFGMDFSFRSIWWFFKLFGIQQTDVIITNVSKGIRTAGVAAKLRGIAHINRLGNYGDIRDTFKIRFLYRLLVDTVIVPSQGLLRFFMGYDFLRSKLRQFPNAVIPPPLTLLNNSPIRFAIVANLSQRKQVDKILHVFSKLSELPWELFIGGDGPELERLIRLTQELHLEQRVHFSTPENRSGFRKVNPYEFLQDKDVGILYSTQEGLPNVLIEYMALSCAVIASNIEGNREVIEHGENGLLVDPHNPTELEGAIRQLINAPRQRNDFIRKGYETVLERFHQTRVFIRVEEEIARTIAHNQ</sequence>
<accession>A0A2G6KGK6</accession>
<dbReference type="Proteomes" id="UP000230821">
    <property type="component" value="Unassembled WGS sequence"/>
</dbReference>